<dbReference type="OrthoDB" id="687344at2759"/>
<keyword evidence="2" id="KW-0433">Leucine-rich repeat</keyword>
<dbReference type="Pfam" id="PF18052">
    <property type="entry name" value="Rx_N"/>
    <property type="match status" value="1"/>
</dbReference>
<dbReference type="InterPro" id="IPR055414">
    <property type="entry name" value="LRR_R13L4/SHOC2-like"/>
</dbReference>
<dbReference type="Pfam" id="PF23559">
    <property type="entry name" value="WHD_DRP"/>
    <property type="match status" value="1"/>
</dbReference>
<evidence type="ECO:0000313" key="11">
    <source>
        <dbReference type="EnsemblPlants" id="TraesCS7A02G041000.1"/>
    </source>
</evidence>
<dbReference type="Gene3D" id="1.10.8.430">
    <property type="entry name" value="Helical domain of apoptotic protease-activating factors"/>
    <property type="match status" value="1"/>
</dbReference>
<keyword evidence="5" id="KW-0611">Plant defense</keyword>
<comment type="similarity">
    <text evidence="1">Belongs to the disease resistance NB-LRR family.</text>
</comment>
<dbReference type="Gramene" id="TraesCS7A02G041000.1">
    <property type="protein sequence ID" value="TraesCS7A02G041000.1"/>
    <property type="gene ID" value="TraesCS7A02G041000"/>
</dbReference>
<protein>
    <submittedName>
        <fullName evidence="11">Uncharacterized protein</fullName>
    </submittedName>
</protein>
<dbReference type="FunFam" id="1.10.10.10:FF:000322">
    <property type="entry name" value="Probable disease resistance protein At1g63360"/>
    <property type="match status" value="1"/>
</dbReference>
<dbReference type="Pfam" id="PF00931">
    <property type="entry name" value="NB-ARC"/>
    <property type="match status" value="1"/>
</dbReference>
<keyword evidence="3" id="KW-0677">Repeat</keyword>
<dbReference type="PRINTS" id="PR00364">
    <property type="entry name" value="DISEASERSIST"/>
</dbReference>
<organism evidence="11">
    <name type="scientific">Triticum aestivum</name>
    <name type="common">Wheat</name>
    <dbReference type="NCBI Taxonomy" id="4565"/>
    <lineage>
        <taxon>Eukaryota</taxon>
        <taxon>Viridiplantae</taxon>
        <taxon>Streptophyta</taxon>
        <taxon>Embryophyta</taxon>
        <taxon>Tracheophyta</taxon>
        <taxon>Spermatophyta</taxon>
        <taxon>Magnoliopsida</taxon>
        <taxon>Liliopsida</taxon>
        <taxon>Poales</taxon>
        <taxon>Poaceae</taxon>
        <taxon>BOP clade</taxon>
        <taxon>Pooideae</taxon>
        <taxon>Triticodae</taxon>
        <taxon>Triticeae</taxon>
        <taxon>Triticinae</taxon>
        <taxon>Triticum</taxon>
    </lineage>
</organism>
<dbReference type="SUPFAM" id="SSF52540">
    <property type="entry name" value="P-loop containing nucleoside triphosphate hydrolases"/>
    <property type="match status" value="1"/>
</dbReference>
<dbReference type="Gene3D" id="3.80.10.10">
    <property type="entry name" value="Ribonuclease Inhibitor"/>
    <property type="match status" value="1"/>
</dbReference>
<feature type="domain" description="Disease resistance protein winged helix" evidence="9">
    <location>
        <begin position="399"/>
        <end position="472"/>
    </location>
</feature>
<dbReference type="STRING" id="4565.A0A3B6RB69"/>
<dbReference type="InterPro" id="IPR042197">
    <property type="entry name" value="Apaf_helical"/>
</dbReference>
<sequence>MHSDAEEGAADHFIREWVRQVSELAYDAEDCVHLYIFRIRCRPRDRFHVWSKRMVATLFPRRRLAREILALQARAVVISERHARYGVSRPPPSSVHVRPVATSAHALRPENNPHQFVGIKEQAEILTKDLKAVTDEELQVFSIVGFGGLGKTTLAMEMCRQLEPDFQRQAQVSVSQAFNGGEDLKGLLKRVLQQIVKPKDATEEGIKVKEEDPLVNIEKMDLDGLAKKLKDLIMNMRYLIVIDDVWTVGAWELIQSRLPKNKCGRRIIVTTRIETVARACSRASVYRNYIYHIKPLKSSDAKMLFLSRAFGFMTDSCPKNLEEAMEKILKKCGGLPLAIVSIASLLANYNAADVWWTVCNSIGAAMENNPTLEGMRQILTLSYNHLPHYLKDCMMYVAIFPEDYVFLKTRLLQRWIAEGLIIARRGQTTMEVAEDYFNELVSRNMIDLAASIIDVHGEMKTCRVHDMMLEVAVSKCLEANFVSLVGGQNEGMSYDKIRRLSVHGGVRGTTKVRDSTSKGRVLGRDRRNVIDEMKLQHVRSLSMFEIQGHKLLDRLGEFTLLRVLDMEDCKGLANEHVKYICQMYLLKFLSLRGTYISLMPDEVGNLEHLLTLDLEETCLDGLPETVRKLDKLECLKFGKKGEWSVMWKAPRGVSNMKALREVTRILLGDVKIAEELGELEQLEAIIVYVDNNAQREDVRQQLALSLSRMYSLRSLNLGEMESDGMTMDYLIGLPPPHLLRFLRFAGGLSKLPEWVGSLTYLVQFTLSWARFKDSQLWDVLCELPSLELIIFQHEFYVGTELVVSTKHKFPALKNMMVQSNRQYPEVFEFEERSMTQLENLTMNFDKWESKRIVGVKHLKNLKEVNLTGNRYNPALGRALKELEKESNSRSKPTRFTVTVTYD</sequence>
<evidence type="ECO:0000256" key="6">
    <source>
        <dbReference type="ARBA" id="ARBA00023054"/>
    </source>
</evidence>
<dbReference type="InterPro" id="IPR032675">
    <property type="entry name" value="LRR_dom_sf"/>
</dbReference>
<evidence type="ECO:0000259" key="9">
    <source>
        <dbReference type="Pfam" id="PF23559"/>
    </source>
</evidence>
<dbReference type="Proteomes" id="UP000019116">
    <property type="component" value="Chromosome 7A"/>
</dbReference>
<keyword evidence="12" id="KW-1185">Reference proteome</keyword>
<dbReference type="InterPro" id="IPR058922">
    <property type="entry name" value="WHD_DRP"/>
</dbReference>
<dbReference type="SMR" id="A0A3B6RB69"/>
<dbReference type="PANTHER" id="PTHR23155">
    <property type="entry name" value="DISEASE RESISTANCE PROTEIN RP"/>
    <property type="match status" value="1"/>
</dbReference>
<evidence type="ECO:0000259" key="8">
    <source>
        <dbReference type="Pfam" id="PF18052"/>
    </source>
</evidence>
<dbReference type="EnsemblPlants" id="TraesCS7A02G041000.1">
    <property type="protein sequence ID" value="TraesCS7A02G041000.1"/>
    <property type="gene ID" value="TraesCS7A02G041000"/>
</dbReference>
<dbReference type="InterPro" id="IPR044974">
    <property type="entry name" value="Disease_R_plants"/>
</dbReference>
<evidence type="ECO:0000259" key="10">
    <source>
        <dbReference type="Pfam" id="PF23598"/>
    </source>
</evidence>
<evidence type="ECO:0000256" key="2">
    <source>
        <dbReference type="ARBA" id="ARBA00022614"/>
    </source>
</evidence>
<dbReference type="PANTHER" id="PTHR23155:SF1005">
    <property type="entry name" value="OS07G0197300 PROTEIN"/>
    <property type="match status" value="1"/>
</dbReference>
<dbReference type="Gramene" id="TraesCS7A03G0091600.1">
    <property type="protein sequence ID" value="TraesCS7A03G0091600.1.CDS"/>
    <property type="gene ID" value="TraesCS7A03G0091600"/>
</dbReference>
<dbReference type="SUPFAM" id="SSF52058">
    <property type="entry name" value="L domain-like"/>
    <property type="match status" value="1"/>
</dbReference>
<feature type="domain" description="NB-ARC" evidence="7">
    <location>
        <begin position="134"/>
        <end position="305"/>
    </location>
</feature>
<proteinExistence type="inferred from homology"/>
<evidence type="ECO:0000256" key="1">
    <source>
        <dbReference type="ARBA" id="ARBA00008894"/>
    </source>
</evidence>
<evidence type="ECO:0000256" key="5">
    <source>
        <dbReference type="ARBA" id="ARBA00022821"/>
    </source>
</evidence>
<dbReference type="Pfam" id="PF23598">
    <property type="entry name" value="LRR_14"/>
    <property type="match status" value="1"/>
</dbReference>
<feature type="domain" description="Disease resistance R13L4/SHOC-2-like LRR" evidence="10">
    <location>
        <begin position="537"/>
        <end position="869"/>
    </location>
</feature>
<feature type="domain" description="Disease resistance N-terminal" evidence="8">
    <location>
        <begin position="4"/>
        <end position="46"/>
    </location>
</feature>
<reference evidence="11" key="1">
    <citation type="submission" date="2018-08" db="EMBL/GenBank/DDBJ databases">
        <authorList>
            <person name="Rossello M."/>
        </authorList>
    </citation>
    <scope>NUCLEOTIDE SEQUENCE [LARGE SCALE GENOMIC DNA]</scope>
    <source>
        <strain evidence="11">cv. Chinese Spring</strain>
    </source>
</reference>
<evidence type="ECO:0000313" key="12">
    <source>
        <dbReference type="Proteomes" id="UP000019116"/>
    </source>
</evidence>
<evidence type="ECO:0000256" key="3">
    <source>
        <dbReference type="ARBA" id="ARBA00022737"/>
    </source>
</evidence>
<evidence type="ECO:0000259" key="7">
    <source>
        <dbReference type="Pfam" id="PF00931"/>
    </source>
</evidence>
<dbReference type="InterPro" id="IPR027417">
    <property type="entry name" value="P-loop_NTPase"/>
</dbReference>
<evidence type="ECO:0000256" key="4">
    <source>
        <dbReference type="ARBA" id="ARBA00022741"/>
    </source>
</evidence>
<dbReference type="InterPro" id="IPR002182">
    <property type="entry name" value="NB-ARC"/>
</dbReference>
<keyword evidence="4" id="KW-0547">Nucleotide-binding</keyword>
<dbReference type="Gene3D" id="1.20.5.4130">
    <property type="match status" value="1"/>
</dbReference>
<dbReference type="Gene3D" id="3.40.50.300">
    <property type="entry name" value="P-loop containing nucleotide triphosphate hydrolases"/>
    <property type="match status" value="1"/>
</dbReference>
<accession>A0A3B6RB69</accession>
<dbReference type="Gene3D" id="1.10.10.10">
    <property type="entry name" value="Winged helix-like DNA-binding domain superfamily/Winged helix DNA-binding domain"/>
    <property type="match status" value="1"/>
</dbReference>
<keyword evidence="6" id="KW-0175">Coiled coil</keyword>
<dbReference type="InterPro" id="IPR036388">
    <property type="entry name" value="WH-like_DNA-bd_sf"/>
</dbReference>
<dbReference type="GO" id="GO:0042742">
    <property type="term" value="P:defense response to bacterium"/>
    <property type="evidence" value="ECO:0007669"/>
    <property type="project" value="UniProtKB-ARBA"/>
</dbReference>
<name>A0A3B6RB69_WHEAT</name>
<dbReference type="GO" id="GO:0043531">
    <property type="term" value="F:ADP binding"/>
    <property type="evidence" value="ECO:0007669"/>
    <property type="project" value="InterPro"/>
</dbReference>
<reference evidence="11" key="2">
    <citation type="submission" date="2018-10" db="UniProtKB">
        <authorList>
            <consortium name="EnsemblPlants"/>
        </authorList>
    </citation>
    <scope>IDENTIFICATION</scope>
</reference>
<dbReference type="GO" id="GO:0009626">
    <property type="term" value="P:plant-type hypersensitive response"/>
    <property type="evidence" value="ECO:0007669"/>
    <property type="project" value="UniProtKB-ARBA"/>
</dbReference>
<dbReference type="AlphaFoldDB" id="A0A3B6RB69"/>
<dbReference type="GO" id="GO:0002758">
    <property type="term" value="P:innate immune response-activating signaling pathway"/>
    <property type="evidence" value="ECO:0007669"/>
    <property type="project" value="UniProtKB-ARBA"/>
</dbReference>
<dbReference type="InterPro" id="IPR041118">
    <property type="entry name" value="Rx_N"/>
</dbReference>